<dbReference type="EMBL" id="VIGC01000020">
    <property type="protein sequence ID" value="TQE94768.1"/>
    <property type="molecule type" value="Genomic_DNA"/>
</dbReference>
<dbReference type="SMART" id="SM00926">
    <property type="entry name" value="Molybdop_Fe4S4"/>
    <property type="match status" value="1"/>
</dbReference>
<dbReference type="SUPFAM" id="SSF50692">
    <property type="entry name" value="ADC-like"/>
    <property type="match status" value="1"/>
</dbReference>
<dbReference type="Proteomes" id="UP000317371">
    <property type="component" value="Unassembled WGS sequence"/>
</dbReference>
<dbReference type="Pfam" id="PF01568">
    <property type="entry name" value="Molydop_binding"/>
    <property type="match status" value="1"/>
</dbReference>
<comment type="cofactor">
    <cofactor evidence="2">
        <name>[4Fe-4S] cluster</name>
        <dbReference type="ChEBI" id="CHEBI:49883"/>
    </cofactor>
</comment>
<dbReference type="PANTHER" id="PTHR43105">
    <property type="entry name" value="RESPIRATORY NITRATE REDUCTASE"/>
    <property type="match status" value="1"/>
</dbReference>
<keyword evidence="6" id="KW-0479">Metal-binding</keyword>
<dbReference type="GO" id="GO:0016491">
    <property type="term" value="F:oxidoreductase activity"/>
    <property type="evidence" value="ECO:0007669"/>
    <property type="project" value="UniProtKB-KW"/>
</dbReference>
<name>A0A540VDC5_9CHLR</name>
<evidence type="ECO:0000256" key="9">
    <source>
        <dbReference type="ARBA" id="ARBA00023014"/>
    </source>
</evidence>
<dbReference type="InterPro" id="IPR041957">
    <property type="entry name" value="CT_Nitrate-R-NapA-like"/>
</dbReference>
<evidence type="ECO:0000256" key="4">
    <source>
        <dbReference type="ARBA" id="ARBA00022485"/>
    </source>
</evidence>
<dbReference type="InterPro" id="IPR009010">
    <property type="entry name" value="Asp_de-COase-like_dom_sf"/>
</dbReference>
<feature type="domain" description="4Fe-4S Mo/W bis-MGD-type" evidence="11">
    <location>
        <begin position="10"/>
        <end position="66"/>
    </location>
</feature>
<protein>
    <submittedName>
        <fullName evidence="12">Nitrate reductase</fullName>
    </submittedName>
</protein>
<dbReference type="InterPro" id="IPR006656">
    <property type="entry name" value="Mopterin_OxRdtase"/>
</dbReference>
<dbReference type="InParanoid" id="A0A540VDC5"/>
<accession>A0A540VDC5</accession>
<dbReference type="AlphaFoldDB" id="A0A540VDC5"/>
<dbReference type="Gene3D" id="2.20.25.90">
    <property type="entry name" value="ADC-like domains"/>
    <property type="match status" value="1"/>
</dbReference>
<evidence type="ECO:0000259" key="11">
    <source>
        <dbReference type="PROSITE" id="PS51669"/>
    </source>
</evidence>
<dbReference type="PANTHER" id="PTHR43105:SF9">
    <property type="entry name" value="NADPH-FE(3+) OXIDOREDUCTASE SUBUNIT ALPHA"/>
    <property type="match status" value="1"/>
</dbReference>
<dbReference type="GO" id="GO:0051539">
    <property type="term" value="F:4 iron, 4 sulfur cluster binding"/>
    <property type="evidence" value="ECO:0007669"/>
    <property type="project" value="UniProtKB-KW"/>
</dbReference>
<evidence type="ECO:0000256" key="5">
    <source>
        <dbReference type="ARBA" id="ARBA00022505"/>
    </source>
</evidence>
<dbReference type="Gene3D" id="3.40.228.10">
    <property type="entry name" value="Dimethylsulfoxide Reductase, domain 2"/>
    <property type="match status" value="1"/>
</dbReference>
<gene>
    <name evidence="12" type="ORF">FKZ61_15180</name>
</gene>
<dbReference type="Pfam" id="PF04879">
    <property type="entry name" value="Molybdop_Fe4S4"/>
    <property type="match status" value="1"/>
</dbReference>
<comment type="caution">
    <text evidence="12">The sequence shown here is derived from an EMBL/GenBank/DDBJ whole genome shotgun (WGS) entry which is preliminary data.</text>
</comment>
<dbReference type="GO" id="GO:0043546">
    <property type="term" value="F:molybdopterin cofactor binding"/>
    <property type="evidence" value="ECO:0007669"/>
    <property type="project" value="InterPro"/>
</dbReference>
<dbReference type="FunFam" id="2.40.40.20:FF:000005">
    <property type="entry name" value="Periplasmic nitrate reductase"/>
    <property type="match status" value="1"/>
</dbReference>
<keyword evidence="10" id="KW-0534">Nitrate assimilation</keyword>
<dbReference type="InterPro" id="IPR006657">
    <property type="entry name" value="MoPterin_dinucl-bd_dom"/>
</dbReference>
<evidence type="ECO:0000256" key="6">
    <source>
        <dbReference type="ARBA" id="ARBA00022723"/>
    </source>
</evidence>
<dbReference type="PROSITE" id="PS51669">
    <property type="entry name" value="4FE4S_MOW_BIS_MGD"/>
    <property type="match status" value="1"/>
</dbReference>
<keyword evidence="4" id="KW-0004">4Fe-4S</keyword>
<evidence type="ECO:0000256" key="3">
    <source>
        <dbReference type="ARBA" id="ARBA00008747"/>
    </source>
</evidence>
<reference evidence="12 13" key="1">
    <citation type="submission" date="2019-06" db="EMBL/GenBank/DDBJ databases">
        <title>Genome sequence of Litorilinea aerophila BAA-2444.</title>
        <authorList>
            <person name="Maclea K.S."/>
            <person name="Maurais E.G."/>
            <person name="Iannazzi L.C."/>
        </authorList>
    </citation>
    <scope>NUCLEOTIDE SEQUENCE [LARGE SCALE GENOMIC DNA]</scope>
    <source>
        <strain evidence="12 13">ATCC BAA-2444</strain>
    </source>
</reference>
<dbReference type="RefSeq" id="WP_141610993.1">
    <property type="nucleotide sequence ID" value="NZ_VIGC02000020.1"/>
</dbReference>
<evidence type="ECO:0000256" key="10">
    <source>
        <dbReference type="ARBA" id="ARBA00023063"/>
    </source>
</evidence>
<dbReference type="InterPro" id="IPR006963">
    <property type="entry name" value="Mopterin_OxRdtase_4Fe-4S_dom"/>
</dbReference>
<dbReference type="InterPro" id="IPR050123">
    <property type="entry name" value="Prok_molybdopt-oxidoreductase"/>
</dbReference>
<dbReference type="SUPFAM" id="SSF53706">
    <property type="entry name" value="Formate dehydrogenase/DMSO reductase, domains 1-3"/>
    <property type="match status" value="1"/>
</dbReference>
<dbReference type="Gene3D" id="2.40.40.20">
    <property type="match status" value="1"/>
</dbReference>
<keyword evidence="5" id="KW-0500">Molybdenum</keyword>
<sequence>MSQTTRQPVDRWVKSYCPYCGVGCGLLVGLHQGRVVKVKGDPDHPSNQGDICAKPVYLPPVLQTPDRLCHPQMRAHRGEEFRRVSWDTALEHVARRLEQILAEHGPDAIGFYGSGQFTTEDYYLANKFVKGFLGTNNFDANSRLCMASAVAGYVRGLGADGPPTCYEDIQHADCFFLIGTNMADCHPVLYQKIRRRKAEDPDRVRVMVVDPRRTRTASIADLHLPIRPGSDVALLNGMLHVLLEAGRVDPDFIARYTRDFHQVAAAVQAYPPDRAAALCGIEPELLVEAAMAFGQAQAVLSFWSMGMNQSTQGVAKNSALLNLHLATGQIARPGAGPFSLTGQPNAMGGREAGGLAHLLPGYRQVTDPQHRAEVAAHWGIPVERLSPRPGYSALELFEAAAAGKVKALWIMCSNPAASMPNLAQVDEALRRAELVVVQDAYHPTDTSRYAHVLLPAAQWPEKEGVMTNSERRLTYLPAITPPPGEALPDWQIIARLAHKMGFAQSFTYASAAEVFAEFVALTRGRPCDYAGVSHERLQREGPLQWPCPAADHPGSPRLYTGRVFPTGDGRACFQPAVHQEIHEQPDDEYPLVLNTGRLKDQWHTMTRTGKVPQLLKEAPEPFLEIHPTDAARWQLQDGRPVAIISRRGRAVAVARVTDDVRPGTCFMPFHWGRLLSPHGAANDLTSAARDPISRQPELKACAVRVQPMEIEAGLEEKAPAGTNCHPAPSLLHCYHLASVPGQDRNSAPLRLAKT</sequence>
<keyword evidence="7" id="KW-0560">Oxidoreductase</keyword>
<evidence type="ECO:0000256" key="2">
    <source>
        <dbReference type="ARBA" id="ARBA00001966"/>
    </source>
</evidence>
<evidence type="ECO:0000313" key="13">
    <source>
        <dbReference type="Proteomes" id="UP000317371"/>
    </source>
</evidence>
<comment type="similarity">
    <text evidence="3">Belongs to the prokaryotic molybdopterin-containing oxidoreductase family. NasA/NapA/NarB subfamily.</text>
</comment>
<dbReference type="CDD" id="cd02791">
    <property type="entry name" value="MopB_CT_Nitrate-R-NapA-like"/>
    <property type="match status" value="1"/>
</dbReference>
<dbReference type="PROSITE" id="PS00551">
    <property type="entry name" value="MOLYBDOPTERIN_PROK_1"/>
    <property type="match status" value="1"/>
</dbReference>
<dbReference type="FunCoup" id="A0A540VDC5">
    <property type="interactions" value="431"/>
</dbReference>
<dbReference type="Gene3D" id="3.40.50.740">
    <property type="match status" value="1"/>
</dbReference>
<dbReference type="Pfam" id="PF00384">
    <property type="entry name" value="Molybdopterin"/>
    <property type="match status" value="1"/>
</dbReference>
<dbReference type="GO" id="GO:0042128">
    <property type="term" value="P:nitrate assimilation"/>
    <property type="evidence" value="ECO:0007669"/>
    <property type="project" value="UniProtKB-KW"/>
</dbReference>
<evidence type="ECO:0000313" key="12">
    <source>
        <dbReference type="EMBL" id="TQE94768.1"/>
    </source>
</evidence>
<evidence type="ECO:0000256" key="8">
    <source>
        <dbReference type="ARBA" id="ARBA00023004"/>
    </source>
</evidence>
<dbReference type="InterPro" id="IPR027467">
    <property type="entry name" value="MopterinOxRdtase_cofactor_BS"/>
</dbReference>
<dbReference type="OrthoDB" id="9803192at2"/>
<keyword evidence="9" id="KW-0411">Iron-sulfur</keyword>
<dbReference type="GO" id="GO:0046872">
    <property type="term" value="F:metal ion binding"/>
    <property type="evidence" value="ECO:0007669"/>
    <property type="project" value="UniProtKB-KW"/>
</dbReference>
<evidence type="ECO:0000256" key="7">
    <source>
        <dbReference type="ARBA" id="ARBA00023002"/>
    </source>
</evidence>
<keyword evidence="8" id="KW-0408">Iron</keyword>
<proteinExistence type="inferred from homology"/>
<dbReference type="GO" id="GO:0016020">
    <property type="term" value="C:membrane"/>
    <property type="evidence" value="ECO:0007669"/>
    <property type="project" value="TreeGrafter"/>
</dbReference>
<evidence type="ECO:0000256" key="1">
    <source>
        <dbReference type="ARBA" id="ARBA00001942"/>
    </source>
</evidence>
<organism evidence="12 13">
    <name type="scientific">Litorilinea aerophila</name>
    <dbReference type="NCBI Taxonomy" id="1204385"/>
    <lineage>
        <taxon>Bacteria</taxon>
        <taxon>Bacillati</taxon>
        <taxon>Chloroflexota</taxon>
        <taxon>Caldilineae</taxon>
        <taxon>Caldilineales</taxon>
        <taxon>Caldilineaceae</taxon>
        <taxon>Litorilinea</taxon>
    </lineage>
</organism>
<dbReference type="CDD" id="cd02754">
    <property type="entry name" value="MopB_Nitrate-R-NapA-like"/>
    <property type="match status" value="1"/>
</dbReference>
<keyword evidence="13" id="KW-1185">Reference proteome</keyword>
<comment type="cofactor">
    <cofactor evidence="1">
        <name>Mo-bis(molybdopterin guanine dinucleotide)</name>
        <dbReference type="ChEBI" id="CHEBI:60539"/>
    </cofactor>
</comment>